<sequence>MIHPHIRRVCGEDKRFGMSIMGPCVELLRRATHLVLDFNRPAFSHGSVAASGIIRLTGKCTVLRSLPTSDV</sequence>
<dbReference type="Proteomes" id="UP000024635">
    <property type="component" value="Unassembled WGS sequence"/>
</dbReference>
<protein>
    <submittedName>
        <fullName evidence="1">Uncharacterized protein</fullName>
    </submittedName>
</protein>
<name>A0A016UJW5_9BILA</name>
<evidence type="ECO:0000313" key="2">
    <source>
        <dbReference type="Proteomes" id="UP000024635"/>
    </source>
</evidence>
<gene>
    <name evidence="1" type="primary">Acey_s0037.g3378</name>
    <name evidence="1" type="ORF">Y032_0037g3378</name>
</gene>
<evidence type="ECO:0000313" key="1">
    <source>
        <dbReference type="EMBL" id="EYC15201.1"/>
    </source>
</evidence>
<reference evidence="2" key="1">
    <citation type="journal article" date="2015" name="Nat. Genet.">
        <title>The genome and transcriptome of the zoonotic hookworm Ancylostoma ceylanicum identify infection-specific gene families.</title>
        <authorList>
            <person name="Schwarz E.M."/>
            <person name="Hu Y."/>
            <person name="Antoshechkin I."/>
            <person name="Miller M.M."/>
            <person name="Sternberg P.W."/>
            <person name="Aroian R.V."/>
        </authorList>
    </citation>
    <scope>NUCLEOTIDE SEQUENCE</scope>
    <source>
        <strain evidence="2">HY135</strain>
    </source>
</reference>
<organism evidence="1 2">
    <name type="scientific">Ancylostoma ceylanicum</name>
    <dbReference type="NCBI Taxonomy" id="53326"/>
    <lineage>
        <taxon>Eukaryota</taxon>
        <taxon>Metazoa</taxon>
        <taxon>Ecdysozoa</taxon>
        <taxon>Nematoda</taxon>
        <taxon>Chromadorea</taxon>
        <taxon>Rhabditida</taxon>
        <taxon>Rhabditina</taxon>
        <taxon>Rhabditomorpha</taxon>
        <taxon>Strongyloidea</taxon>
        <taxon>Ancylostomatidae</taxon>
        <taxon>Ancylostomatinae</taxon>
        <taxon>Ancylostoma</taxon>
    </lineage>
</organism>
<dbReference type="AlphaFoldDB" id="A0A016UJW5"/>
<accession>A0A016UJW5</accession>
<keyword evidence="2" id="KW-1185">Reference proteome</keyword>
<comment type="caution">
    <text evidence="1">The sequence shown here is derived from an EMBL/GenBank/DDBJ whole genome shotgun (WGS) entry which is preliminary data.</text>
</comment>
<dbReference type="EMBL" id="JARK01001373">
    <property type="protein sequence ID" value="EYC15201.1"/>
    <property type="molecule type" value="Genomic_DNA"/>
</dbReference>
<proteinExistence type="predicted"/>